<dbReference type="AlphaFoldDB" id="A0A2N8PGQ6"/>
<name>A0A2N8PGQ6_STRNR</name>
<dbReference type="Proteomes" id="UP000236047">
    <property type="component" value="Unassembled WGS sequence"/>
</dbReference>
<dbReference type="InterPro" id="IPR036979">
    <property type="entry name" value="CM_dom_sf"/>
</dbReference>
<feature type="region of interest" description="Disordered" evidence="1">
    <location>
        <begin position="1"/>
        <end position="21"/>
    </location>
</feature>
<evidence type="ECO:0000256" key="1">
    <source>
        <dbReference type="SAM" id="MobiDB-lite"/>
    </source>
</evidence>
<proteinExistence type="predicted"/>
<keyword evidence="3" id="KW-1185">Reference proteome</keyword>
<organism evidence="2 3">
    <name type="scientific">Streptomyces noursei</name>
    <name type="common">Streptomyces albulus</name>
    <dbReference type="NCBI Taxonomy" id="1971"/>
    <lineage>
        <taxon>Bacteria</taxon>
        <taxon>Bacillati</taxon>
        <taxon>Actinomycetota</taxon>
        <taxon>Actinomycetes</taxon>
        <taxon>Kitasatosporales</taxon>
        <taxon>Streptomycetaceae</taxon>
        <taxon>Streptomyces</taxon>
    </lineage>
</organism>
<protein>
    <recommendedName>
        <fullName evidence="4">Chorismate mutase</fullName>
    </recommendedName>
</protein>
<comment type="caution">
    <text evidence="2">The sequence shown here is derived from an EMBL/GenBank/DDBJ whole genome shotgun (WGS) entry which is preliminary data.</text>
</comment>
<dbReference type="Gene3D" id="1.20.59.10">
    <property type="entry name" value="Chorismate mutase"/>
    <property type="match status" value="1"/>
</dbReference>
<dbReference type="RefSeq" id="WP_073443867.1">
    <property type="nucleotide sequence ID" value="NZ_LJSN01000002.1"/>
</dbReference>
<accession>A0A2N8PGQ6</accession>
<dbReference type="EMBL" id="LJSN01000002">
    <property type="protein sequence ID" value="PNE40176.1"/>
    <property type="molecule type" value="Genomic_DNA"/>
</dbReference>
<feature type="compositionally biased region" description="Basic and acidic residues" evidence="1">
    <location>
        <begin position="12"/>
        <end position="21"/>
    </location>
</feature>
<sequence length="106" mass="11622">MSERPASAHRAAAGEDPARHGARLHELDGDIIRLIQRRVREDRLLQDARRAAGAARTDLAGENAVLRRYQETLGPAGAQLALLLIGLTRHRDQAPGGRQEQPSHEP</sequence>
<reference evidence="3" key="1">
    <citation type="submission" date="2015-09" db="EMBL/GenBank/DDBJ databases">
        <authorList>
            <person name="Graham D.E."/>
            <person name="Mahan K.M."/>
            <person name="Klingeman D.M."/>
            <person name="Fida T."/>
            <person name="Giannone R.J."/>
            <person name="Hettich R.L."/>
            <person name="Parry R.J."/>
            <person name="Spain J.C."/>
        </authorList>
    </citation>
    <scope>NUCLEOTIDE SEQUENCE [LARGE SCALE GENOMIC DNA]</scope>
    <source>
        <strain evidence="3">JCM 4701</strain>
    </source>
</reference>
<evidence type="ECO:0000313" key="3">
    <source>
        <dbReference type="Proteomes" id="UP000236047"/>
    </source>
</evidence>
<evidence type="ECO:0008006" key="4">
    <source>
        <dbReference type="Google" id="ProtNLM"/>
    </source>
</evidence>
<evidence type="ECO:0000313" key="2">
    <source>
        <dbReference type="EMBL" id="PNE40176.1"/>
    </source>
</evidence>
<dbReference type="GO" id="GO:0046417">
    <property type="term" value="P:chorismate metabolic process"/>
    <property type="evidence" value="ECO:0007669"/>
    <property type="project" value="InterPro"/>
</dbReference>
<gene>
    <name evidence="2" type="ORF">AOB60_03990</name>
</gene>